<comment type="catalytic activity">
    <reaction evidence="1">
        <text>ATP + protein L-histidine = ADP + protein N-phospho-L-histidine.</text>
        <dbReference type="EC" id="2.7.13.3"/>
    </reaction>
</comment>
<evidence type="ECO:0000256" key="10">
    <source>
        <dbReference type="ARBA" id="ARBA00022741"/>
    </source>
</evidence>
<evidence type="ECO:0000256" key="9">
    <source>
        <dbReference type="ARBA" id="ARBA00022737"/>
    </source>
</evidence>
<name>A0A031JSL3_9SPHN</name>
<comment type="caution">
    <text evidence="18">The sequence shown here is derived from an EMBL/GenBank/DDBJ whole genome shotgun (WGS) entry which is preliminary data.</text>
</comment>
<gene>
    <name evidence="18" type="ORF">BV97_03657</name>
</gene>
<evidence type="ECO:0000259" key="16">
    <source>
        <dbReference type="PROSITE" id="PS50112"/>
    </source>
</evidence>
<dbReference type="EMBL" id="JFYZ01000020">
    <property type="protein sequence ID" value="EZP79874.1"/>
    <property type="molecule type" value="Genomic_DNA"/>
</dbReference>
<evidence type="ECO:0000256" key="8">
    <source>
        <dbReference type="ARBA" id="ARBA00022679"/>
    </source>
</evidence>
<dbReference type="SUPFAM" id="SSF55785">
    <property type="entry name" value="PYP-like sensor domain (PAS domain)"/>
    <property type="match status" value="1"/>
</dbReference>
<keyword evidence="5" id="KW-0716">Sensory transduction</keyword>
<dbReference type="InterPro" id="IPR001610">
    <property type="entry name" value="PAC"/>
</dbReference>
<feature type="domain" description="PAC" evidence="17">
    <location>
        <begin position="94"/>
        <end position="147"/>
    </location>
</feature>
<dbReference type="PATRIC" id="fig|158500.4.peg.3730"/>
<keyword evidence="3" id="KW-0600">Photoreceptor protein</keyword>
<dbReference type="GO" id="GO:0006355">
    <property type="term" value="P:regulation of DNA-templated transcription"/>
    <property type="evidence" value="ECO:0007669"/>
    <property type="project" value="InterPro"/>
</dbReference>
<dbReference type="PANTHER" id="PTHR41523:SF8">
    <property type="entry name" value="ETHYLENE RESPONSE SENSOR PROTEIN"/>
    <property type="match status" value="1"/>
</dbReference>
<dbReference type="PROSITE" id="PS50112">
    <property type="entry name" value="PAS"/>
    <property type="match status" value="1"/>
</dbReference>
<evidence type="ECO:0000256" key="12">
    <source>
        <dbReference type="ARBA" id="ARBA00022840"/>
    </source>
</evidence>
<dbReference type="InterPro" id="IPR011102">
    <property type="entry name" value="Sig_transdc_His_kinase_HWE"/>
</dbReference>
<keyword evidence="11 18" id="KW-0418">Kinase</keyword>
<dbReference type="EC" id="2.7.13.3" evidence="2"/>
<evidence type="ECO:0000256" key="6">
    <source>
        <dbReference type="ARBA" id="ARBA00022630"/>
    </source>
</evidence>
<keyword evidence="7" id="KW-0288">FMN</keyword>
<sequence length="341" mass="37645">MKRFCESEVSGHSLAWATADEMAQRLAAIIEASDDAILTKDLEGTITSWNRGAERLFGYRAPDIIGKPVTILLPDDRQDEEASILARLRRGEHVRRNETVRRCKDGSLVDISLSISPLRDANGAVIGASTIARDITERKRAEEWQRLVLHEMNHRMRNLFALSASLVSMSVRDAASAAELAAIVQERLGALARAHELTMPKDPVADPSDSVRLHALLHTILAPYHCSDHDQRLRIVGDDLDLTGRAVTAFALIFYELATNAAKYGALASPSGTVTIRSAVEDEMVTLVWDERGEPLGDGPKDEGFGSQLERVASRQIGGSIEREWRPDGLRVELKVARERL</sequence>
<dbReference type="InterPro" id="IPR000700">
    <property type="entry name" value="PAS-assoc_C"/>
</dbReference>
<dbReference type="SMART" id="SM00911">
    <property type="entry name" value="HWE_HK"/>
    <property type="match status" value="1"/>
</dbReference>
<dbReference type="GO" id="GO:0004673">
    <property type="term" value="F:protein histidine kinase activity"/>
    <property type="evidence" value="ECO:0007669"/>
    <property type="project" value="UniProtKB-EC"/>
</dbReference>
<accession>A0A031JSL3</accession>
<keyword evidence="13" id="KW-0157">Chromophore</keyword>
<evidence type="ECO:0000256" key="15">
    <source>
        <dbReference type="ARBA" id="ARBA00023170"/>
    </source>
</evidence>
<evidence type="ECO:0000313" key="18">
    <source>
        <dbReference type="EMBL" id="EZP79874.1"/>
    </source>
</evidence>
<evidence type="ECO:0000256" key="2">
    <source>
        <dbReference type="ARBA" id="ARBA00012438"/>
    </source>
</evidence>
<keyword evidence="14" id="KW-0843">Virulence</keyword>
<evidence type="ECO:0000256" key="5">
    <source>
        <dbReference type="ARBA" id="ARBA00022606"/>
    </source>
</evidence>
<feature type="domain" description="PAS" evidence="16">
    <location>
        <begin position="22"/>
        <end position="91"/>
    </location>
</feature>
<evidence type="ECO:0000256" key="13">
    <source>
        <dbReference type="ARBA" id="ARBA00022991"/>
    </source>
</evidence>
<dbReference type="CDD" id="cd00130">
    <property type="entry name" value="PAS"/>
    <property type="match status" value="1"/>
</dbReference>
<evidence type="ECO:0000256" key="3">
    <source>
        <dbReference type="ARBA" id="ARBA00022543"/>
    </source>
</evidence>
<evidence type="ECO:0000259" key="17">
    <source>
        <dbReference type="PROSITE" id="PS50113"/>
    </source>
</evidence>
<protein>
    <recommendedName>
        <fullName evidence="2">histidine kinase</fullName>
        <ecNumber evidence="2">2.7.13.3</ecNumber>
    </recommendedName>
</protein>
<dbReference type="SMART" id="SM00091">
    <property type="entry name" value="PAS"/>
    <property type="match status" value="1"/>
</dbReference>
<dbReference type="eggNOG" id="COG3920">
    <property type="taxonomic scope" value="Bacteria"/>
</dbReference>
<evidence type="ECO:0000256" key="4">
    <source>
        <dbReference type="ARBA" id="ARBA00022553"/>
    </source>
</evidence>
<dbReference type="InterPro" id="IPR000014">
    <property type="entry name" value="PAS"/>
</dbReference>
<dbReference type="SUPFAM" id="SSF55874">
    <property type="entry name" value="ATPase domain of HSP90 chaperone/DNA topoisomerase II/histidine kinase"/>
    <property type="match status" value="1"/>
</dbReference>
<keyword evidence="6" id="KW-0285">Flavoprotein</keyword>
<proteinExistence type="predicted"/>
<evidence type="ECO:0000313" key="19">
    <source>
        <dbReference type="Proteomes" id="UP000024329"/>
    </source>
</evidence>
<keyword evidence="4" id="KW-0597">Phosphoprotein</keyword>
<dbReference type="AlphaFoldDB" id="A0A031JSL3"/>
<dbReference type="PROSITE" id="PS50113">
    <property type="entry name" value="PAC"/>
    <property type="match status" value="1"/>
</dbReference>
<dbReference type="Gene3D" id="3.30.450.20">
    <property type="entry name" value="PAS domain"/>
    <property type="match status" value="1"/>
</dbReference>
<dbReference type="GO" id="GO:0009881">
    <property type="term" value="F:photoreceptor activity"/>
    <property type="evidence" value="ECO:0007669"/>
    <property type="project" value="UniProtKB-KW"/>
</dbReference>
<dbReference type="Pfam" id="PF07536">
    <property type="entry name" value="HWE_HK"/>
    <property type="match status" value="1"/>
</dbReference>
<dbReference type="Proteomes" id="UP000024329">
    <property type="component" value="Unassembled WGS sequence"/>
</dbReference>
<keyword evidence="15" id="KW-0675">Receptor</keyword>
<dbReference type="InterPro" id="IPR036890">
    <property type="entry name" value="HATPase_C_sf"/>
</dbReference>
<dbReference type="InterPro" id="IPR035965">
    <property type="entry name" value="PAS-like_dom_sf"/>
</dbReference>
<dbReference type="Pfam" id="PF00989">
    <property type="entry name" value="PAS"/>
    <property type="match status" value="1"/>
</dbReference>
<keyword evidence="8" id="KW-0808">Transferase</keyword>
<keyword evidence="12" id="KW-0067">ATP-binding</keyword>
<dbReference type="Gene3D" id="3.30.565.10">
    <property type="entry name" value="Histidine kinase-like ATPase, C-terminal domain"/>
    <property type="match status" value="1"/>
</dbReference>
<evidence type="ECO:0000256" key="11">
    <source>
        <dbReference type="ARBA" id="ARBA00022777"/>
    </source>
</evidence>
<keyword evidence="9" id="KW-0677">Repeat</keyword>
<dbReference type="SMART" id="SM00086">
    <property type="entry name" value="PAC"/>
    <property type="match status" value="1"/>
</dbReference>
<dbReference type="NCBIfam" id="TIGR00229">
    <property type="entry name" value="sensory_box"/>
    <property type="match status" value="1"/>
</dbReference>
<dbReference type="GO" id="GO:0005524">
    <property type="term" value="F:ATP binding"/>
    <property type="evidence" value="ECO:0007669"/>
    <property type="project" value="UniProtKB-KW"/>
</dbReference>
<reference evidence="18 19" key="1">
    <citation type="submission" date="2014-03" db="EMBL/GenBank/DDBJ databases">
        <title>Whole genome sequence of Novosphingobium resinovorum KF1.</title>
        <authorList>
            <person name="Gan H.M."/>
            <person name="Gan H.Y."/>
            <person name="Chew T.H."/>
            <person name="Savka M.A."/>
        </authorList>
    </citation>
    <scope>NUCLEOTIDE SEQUENCE [LARGE SCALE GENOMIC DNA]</scope>
    <source>
        <strain evidence="18 19">KF1</strain>
    </source>
</reference>
<evidence type="ECO:0000256" key="14">
    <source>
        <dbReference type="ARBA" id="ARBA00023026"/>
    </source>
</evidence>
<evidence type="ECO:0000256" key="7">
    <source>
        <dbReference type="ARBA" id="ARBA00022643"/>
    </source>
</evidence>
<dbReference type="InterPro" id="IPR013767">
    <property type="entry name" value="PAS_fold"/>
</dbReference>
<keyword evidence="10" id="KW-0547">Nucleotide-binding</keyword>
<evidence type="ECO:0000256" key="1">
    <source>
        <dbReference type="ARBA" id="ARBA00000085"/>
    </source>
</evidence>
<organism evidence="18 19">
    <name type="scientific">Novosphingobium resinovorum</name>
    <dbReference type="NCBI Taxonomy" id="158500"/>
    <lineage>
        <taxon>Bacteria</taxon>
        <taxon>Pseudomonadati</taxon>
        <taxon>Pseudomonadota</taxon>
        <taxon>Alphaproteobacteria</taxon>
        <taxon>Sphingomonadales</taxon>
        <taxon>Sphingomonadaceae</taxon>
        <taxon>Novosphingobium</taxon>
    </lineage>
</organism>
<dbReference type="PANTHER" id="PTHR41523">
    <property type="entry name" value="TWO-COMPONENT SYSTEM SENSOR PROTEIN"/>
    <property type="match status" value="1"/>
</dbReference>